<protein>
    <submittedName>
        <fullName evidence="1">Uncharacterized protein</fullName>
    </submittedName>
</protein>
<name>A0A6A4HIS1_9AGAR</name>
<gene>
    <name evidence="1" type="ORF">BT96DRAFT_921508</name>
</gene>
<keyword evidence="2" id="KW-1185">Reference proteome</keyword>
<dbReference type="EMBL" id="ML769497">
    <property type="protein sequence ID" value="KAE9397441.1"/>
    <property type="molecule type" value="Genomic_DNA"/>
</dbReference>
<accession>A0A6A4HIS1</accession>
<sequence>MGPDSRNRGFIVLGQPGIGKTLWLLFAVTKRLLARRPTFLQLVPGFLALFCEQGAFQFGQDVIEALDTNPNNLGLKDFYFIDSNERLITPPLSVIGTNARIIQITSPRFHRADWDRKNILRTITYFMKPLTRDEMLFASRYQSQSVPSLKDLSKFYVRYGPSARLAYAHASDQDQYEMELFKLIRAHNREELNSNLWRDLRFDFNSKVSPYLFLIRPAHDRQDCITAMISSHVCEKIKEHLADEWTLFAKEIYDACLSQPFTRSGAGEILKNRLHDLLRNGHPWHVHPMVKLSAGSDTDTVYVTESNITKRFYLHPPHLQPTDASHTRRSLELCLFDIDGLSREQISSGVYYRPLPPVQTTFDSFICDPEQEKIYVFRFTVSAKHDVQHSGLVMLEKLCPGFKIIYITFTPTFKLKLPFGKQSEQLVVEKWHAMVSSDMLFAVNGGKW</sequence>
<dbReference type="AlphaFoldDB" id="A0A6A4HIS1"/>
<dbReference type="Proteomes" id="UP000799118">
    <property type="component" value="Unassembled WGS sequence"/>
</dbReference>
<organism evidence="1 2">
    <name type="scientific">Gymnopus androsaceus JB14</name>
    <dbReference type="NCBI Taxonomy" id="1447944"/>
    <lineage>
        <taxon>Eukaryota</taxon>
        <taxon>Fungi</taxon>
        <taxon>Dikarya</taxon>
        <taxon>Basidiomycota</taxon>
        <taxon>Agaricomycotina</taxon>
        <taxon>Agaricomycetes</taxon>
        <taxon>Agaricomycetidae</taxon>
        <taxon>Agaricales</taxon>
        <taxon>Marasmiineae</taxon>
        <taxon>Omphalotaceae</taxon>
        <taxon>Gymnopus</taxon>
    </lineage>
</organism>
<evidence type="ECO:0000313" key="2">
    <source>
        <dbReference type="Proteomes" id="UP000799118"/>
    </source>
</evidence>
<evidence type="ECO:0000313" key="1">
    <source>
        <dbReference type="EMBL" id="KAE9397441.1"/>
    </source>
</evidence>
<proteinExistence type="predicted"/>
<dbReference type="OrthoDB" id="2340858at2759"/>
<reference evidence="1" key="1">
    <citation type="journal article" date="2019" name="Environ. Microbiol.">
        <title>Fungal ecological strategies reflected in gene transcription - a case study of two litter decomposers.</title>
        <authorList>
            <person name="Barbi F."/>
            <person name="Kohler A."/>
            <person name="Barry K."/>
            <person name="Baskaran P."/>
            <person name="Daum C."/>
            <person name="Fauchery L."/>
            <person name="Ihrmark K."/>
            <person name="Kuo A."/>
            <person name="LaButti K."/>
            <person name="Lipzen A."/>
            <person name="Morin E."/>
            <person name="Grigoriev I.V."/>
            <person name="Henrissat B."/>
            <person name="Lindahl B."/>
            <person name="Martin F."/>
        </authorList>
    </citation>
    <scope>NUCLEOTIDE SEQUENCE</scope>
    <source>
        <strain evidence="1">JB14</strain>
    </source>
</reference>